<dbReference type="Pfam" id="PF07905">
    <property type="entry name" value="PucR"/>
    <property type="match status" value="1"/>
</dbReference>
<accession>A0AAX3X0E6</accession>
<proteinExistence type="predicted"/>
<reference evidence="3" key="1">
    <citation type="submission" date="2023-05" db="EMBL/GenBank/DDBJ databases">
        <title>Comparative genomics of Bacillaceae isolates and their secondary metabolite potential.</title>
        <authorList>
            <person name="Song L."/>
            <person name="Nielsen L.J."/>
            <person name="Mohite O."/>
            <person name="Xu X."/>
            <person name="Weber T."/>
            <person name="Kovacs A.T."/>
        </authorList>
    </citation>
    <scope>NUCLEOTIDE SEQUENCE</scope>
    <source>
        <strain evidence="3">LY1</strain>
    </source>
</reference>
<name>A0AAX3X0E6_9BACI</name>
<dbReference type="Proteomes" id="UP001178322">
    <property type="component" value="Chromosome"/>
</dbReference>
<dbReference type="EMBL" id="CP126101">
    <property type="protein sequence ID" value="WHY53630.1"/>
    <property type="molecule type" value="Genomic_DNA"/>
</dbReference>
<feature type="domain" description="Purine catabolism PurC-like" evidence="1">
    <location>
        <begin position="5"/>
        <end position="128"/>
    </location>
</feature>
<dbReference type="Gene3D" id="1.10.10.2840">
    <property type="entry name" value="PucR C-terminal helix-turn-helix domain"/>
    <property type="match status" value="1"/>
</dbReference>
<evidence type="ECO:0000313" key="4">
    <source>
        <dbReference type="Proteomes" id="UP001178322"/>
    </source>
</evidence>
<feature type="domain" description="PucR C-terminal helix-turn-helix" evidence="2">
    <location>
        <begin position="466"/>
        <end position="522"/>
    </location>
</feature>
<gene>
    <name evidence="3" type="ORF">QNH24_10460</name>
</gene>
<sequence length="533" mass="61949">MRIKDVMLLQEFTHAKIIAGKDLLEKEVTGATIVDAPDGFAWIERGNFILTTGFPFLKNESSLDETLKKLILTLSEKGVSGLGIKIGRHVPSISIDVQNFAERYEIVIVELDNQIAWADMIIPIVNHINNEQRLELEKVKNIYEEFQYFLLSKTDFQQLPLLIEKLTSQKTTIYLHSIDKLYSSFELTSVYEEMTSEIIHIIKTKNLTKESFQELPIQVYVKPIYENRYLEGCIILWDCQDIHAPWEKVAISQATAILLTELQKIKSIISLSQQNRSGFLVDLLHGKFSSTEEIIRVSREVNWDLKDHPYQLLLIELKFPDYNKQDTLILTSNFIFLLEKYTLTKIGFDSNNYLVMLLDATAEIDVAFICEKIDYLLAKYNVNNAYFGGIGRLYDLQSIVKSYNEALVSLHFAQAKKNQLSKVVNFEQLNFERILFSSQPIKEASYLQQEYLMPLKEFDEKKTAELYNTLKVFLFNNADFNKTAEQLFVHKNTVRYRLSLIKEITKLNPEKLQDQILFYIGFLLEELQLPTYQ</sequence>
<dbReference type="PANTHER" id="PTHR33744">
    <property type="entry name" value="CARBOHYDRATE DIACID REGULATOR"/>
    <property type="match status" value="1"/>
</dbReference>
<organism evidence="3 4">
    <name type="scientific">Lysinibacillus pakistanensis</name>
    <dbReference type="NCBI Taxonomy" id="759811"/>
    <lineage>
        <taxon>Bacteria</taxon>
        <taxon>Bacillati</taxon>
        <taxon>Bacillota</taxon>
        <taxon>Bacilli</taxon>
        <taxon>Bacillales</taxon>
        <taxon>Bacillaceae</taxon>
        <taxon>Lysinibacillus</taxon>
    </lineage>
</organism>
<dbReference type="AlphaFoldDB" id="A0AAX3X0E6"/>
<evidence type="ECO:0000259" key="1">
    <source>
        <dbReference type="Pfam" id="PF07905"/>
    </source>
</evidence>
<dbReference type="InterPro" id="IPR012914">
    <property type="entry name" value="PucR_dom"/>
</dbReference>
<dbReference type="InterPro" id="IPR051448">
    <property type="entry name" value="CdaR-like_regulators"/>
</dbReference>
<protein>
    <submittedName>
        <fullName evidence="3">PucR family transcriptional regulator ligand-binding domain-containing protein</fullName>
    </submittedName>
</protein>
<dbReference type="RefSeq" id="WP_283872048.1">
    <property type="nucleotide sequence ID" value="NZ_CP126101.1"/>
</dbReference>
<dbReference type="Pfam" id="PF13556">
    <property type="entry name" value="HTH_30"/>
    <property type="match status" value="1"/>
</dbReference>
<dbReference type="InterPro" id="IPR025736">
    <property type="entry name" value="PucR_C-HTH_dom"/>
</dbReference>
<evidence type="ECO:0000313" key="3">
    <source>
        <dbReference type="EMBL" id="WHY53630.1"/>
    </source>
</evidence>
<evidence type="ECO:0000259" key="2">
    <source>
        <dbReference type="Pfam" id="PF13556"/>
    </source>
</evidence>
<dbReference type="InterPro" id="IPR042070">
    <property type="entry name" value="PucR_C-HTH_sf"/>
</dbReference>